<reference evidence="2 3" key="1">
    <citation type="submission" date="2024-05" db="EMBL/GenBank/DDBJ databases">
        <authorList>
            <consortium name="Candidatus Magnetaquicoccaceae bacterium FCR-1 genome sequencing consortium"/>
            <person name="Shimoshige H."/>
            <person name="Shimamura S."/>
            <person name="Taoka A."/>
            <person name="Kobayashi H."/>
            <person name="Maekawa T."/>
        </authorList>
    </citation>
    <scope>NUCLEOTIDE SEQUENCE [LARGE SCALE GENOMIC DNA]</scope>
    <source>
        <strain evidence="2 3">FCR-1</strain>
    </source>
</reference>
<keyword evidence="3" id="KW-1185">Reference proteome</keyword>
<dbReference type="EMBL" id="BAAFGK010000004">
    <property type="protein sequence ID" value="GAB0056836.1"/>
    <property type="molecule type" value="Genomic_DNA"/>
</dbReference>
<dbReference type="RefSeq" id="WP_420904556.1">
    <property type="nucleotide sequence ID" value="NZ_BAAFGK010000004.1"/>
</dbReference>
<accession>A0ABQ0C7H6</accession>
<evidence type="ECO:0000313" key="2">
    <source>
        <dbReference type="EMBL" id="GAB0056836.1"/>
    </source>
</evidence>
<evidence type="ECO:0000313" key="3">
    <source>
        <dbReference type="Proteomes" id="UP001628193"/>
    </source>
</evidence>
<reference evidence="2 3" key="2">
    <citation type="submission" date="2024-09" db="EMBL/GenBank/DDBJ databases">
        <title>Draft genome sequence of Candidatus Magnetaquicoccaceae bacterium FCR-1.</title>
        <authorList>
            <person name="Shimoshige H."/>
            <person name="Shimamura S."/>
            <person name="Taoka A."/>
            <person name="Kobayashi H."/>
            <person name="Maekawa T."/>
        </authorList>
    </citation>
    <scope>NUCLEOTIDE SEQUENCE [LARGE SCALE GENOMIC DNA]</scope>
    <source>
        <strain evidence="2 3">FCR-1</strain>
    </source>
</reference>
<sequence>MSWCVERTVSRRDGSHDRHTPLRAWWLAPAQRRRGRLDFATLRAWWLALALLLLPAPHAEAEPQTAPPRELLGQIVNIDRPEFKAKGRIALHRLNPLAGQLILSESRGDPEWIFKTITPWNPRLAAFLKELKIEDLALTETDLLLDGPRIDWKVAEMAIPEGRVEQLIHRQEEGGLWNLSARNLRLERLPKGLQGVVVSLAPGAMGFDRLEASGDRERGSGHATGVFGQGWRMTRLEGSGEVTGRDGQGRPSRGGFTWKGSGVRAPGLASAAKKVPELAELLRFAGRNPGSKEPVDLGKIDLRVESDGQGLFTIKKIDLNAPWIQLAGDGALEMKGGAGGKDQLRLNLLAKRPDGDTKRFKITLPVATLVKP</sequence>
<evidence type="ECO:0000256" key="1">
    <source>
        <dbReference type="SAM" id="MobiDB-lite"/>
    </source>
</evidence>
<feature type="region of interest" description="Disordered" evidence="1">
    <location>
        <begin position="239"/>
        <end position="261"/>
    </location>
</feature>
<organism evidence="2 3">
    <name type="scientific">Candidatus Magnetaquiglobus chichijimensis</name>
    <dbReference type="NCBI Taxonomy" id="3141448"/>
    <lineage>
        <taxon>Bacteria</taxon>
        <taxon>Pseudomonadati</taxon>
        <taxon>Pseudomonadota</taxon>
        <taxon>Magnetococcia</taxon>
        <taxon>Magnetococcales</taxon>
        <taxon>Candidatus Magnetaquicoccaceae</taxon>
        <taxon>Candidatus Magnetaquiglobus</taxon>
    </lineage>
</organism>
<name>A0ABQ0C7H6_9PROT</name>
<dbReference type="Proteomes" id="UP001628193">
    <property type="component" value="Unassembled WGS sequence"/>
</dbReference>
<comment type="caution">
    <text evidence="2">The sequence shown here is derived from an EMBL/GenBank/DDBJ whole genome shotgun (WGS) entry which is preliminary data.</text>
</comment>
<protein>
    <submittedName>
        <fullName evidence="2">Uncharacterized protein</fullName>
    </submittedName>
</protein>
<gene>
    <name evidence="2" type="ORF">SIID45300_01151</name>
</gene>
<proteinExistence type="predicted"/>